<dbReference type="PROSITE" id="PS00462">
    <property type="entry name" value="G_GLU_TRANSPEPTIDASE"/>
    <property type="match status" value="1"/>
</dbReference>
<dbReference type="InterPro" id="IPR029055">
    <property type="entry name" value="Ntn_hydrolases_N"/>
</dbReference>
<dbReference type="InterPro" id="IPR055262">
    <property type="entry name" value="GGT_CS"/>
</dbReference>
<dbReference type="GO" id="GO:0006751">
    <property type="term" value="P:glutathione catabolic process"/>
    <property type="evidence" value="ECO:0007669"/>
    <property type="project" value="UniProtKB-UniRule"/>
</dbReference>
<dbReference type="InterPro" id="IPR000101">
    <property type="entry name" value="GGT_peptidase"/>
</dbReference>
<dbReference type="NCBIfam" id="TIGR00066">
    <property type="entry name" value="g_glut_trans"/>
    <property type="match status" value="1"/>
</dbReference>
<dbReference type="PANTHER" id="PTHR43199:SF1">
    <property type="entry name" value="GLUTATHIONE HYDROLASE PROENZYME"/>
    <property type="match status" value="1"/>
</dbReference>
<comment type="pathway">
    <text evidence="11">Sulfur metabolism; glutathione metabolism.</text>
</comment>
<evidence type="ECO:0000256" key="3">
    <source>
        <dbReference type="ARBA" id="ARBA00009381"/>
    </source>
</evidence>
<gene>
    <name evidence="12" type="ORF">SAMN07250955_11516</name>
</gene>
<dbReference type="Gene3D" id="3.60.20.40">
    <property type="match status" value="1"/>
</dbReference>
<dbReference type="RefSeq" id="WP_088562607.1">
    <property type="nucleotide sequence ID" value="NZ_FYEH01000015.1"/>
</dbReference>
<evidence type="ECO:0000256" key="7">
    <source>
        <dbReference type="ARBA" id="ARBA00023315"/>
    </source>
</evidence>
<dbReference type="UniPathway" id="UPA00204"/>
<comment type="PTM">
    <text evidence="11">Cleaved by autocatalysis into a large and a small subunit.</text>
</comment>
<evidence type="ECO:0000256" key="10">
    <source>
        <dbReference type="PIRSR" id="PIRSR600101-2"/>
    </source>
</evidence>
<dbReference type="OrthoDB" id="9781342at2"/>
<evidence type="ECO:0000313" key="12">
    <source>
        <dbReference type="EMBL" id="SNB76418.1"/>
    </source>
</evidence>
<reference evidence="12 13" key="1">
    <citation type="submission" date="2017-06" db="EMBL/GenBank/DDBJ databases">
        <authorList>
            <person name="Kim H.J."/>
            <person name="Triplett B.A."/>
        </authorList>
    </citation>
    <scope>NUCLEOTIDE SEQUENCE [LARGE SCALE GENOMIC DNA]</scope>
    <source>
        <strain evidence="12 13">B29T1</strain>
    </source>
</reference>
<dbReference type="InterPro" id="IPR051792">
    <property type="entry name" value="GGT_bact"/>
</dbReference>
<dbReference type="GO" id="GO:0036374">
    <property type="term" value="F:glutathione hydrolase activity"/>
    <property type="evidence" value="ECO:0007669"/>
    <property type="project" value="UniProtKB-UniRule"/>
</dbReference>
<dbReference type="EMBL" id="FYEH01000015">
    <property type="protein sequence ID" value="SNB76418.1"/>
    <property type="molecule type" value="Genomic_DNA"/>
</dbReference>
<evidence type="ECO:0000256" key="4">
    <source>
        <dbReference type="ARBA" id="ARBA00022679"/>
    </source>
</evidence>
<keyword evidence="5 11" id="KW-0378">Hydrolase</keyword>
<evidence type="ECO:0000256" key="9">
    <source>
        <dbReference type="PIRSR" id="PIRSR600101-1"/>
    </source>
</evidence>
<keyword evidence="11" id="KW-0317">Glutathione biosynthesis</keyword>
<comment type="subunit">
    <text evidence="11">This enzyme consists of two polypeptide chains, which are synthesized in precursor form from a single polypeptide.</text>
</comment>
<keyword evidence="6 11" id="KW-0865">Zymogen</keyword>
<dbReference type="PANTHER" id="PTHR43199">
    <property type="entry name" value="GLUTATHIONE HYDROLASE"/>
    <property type="match status" value="1"/>
</dbReference>
<evidence type="ECO:0000256" key="6">
    <source>
        <dbReference type="ARBA" id="ARBA00023145"/>
    </source>
</evidence>
<keyword evidence="7 11" id="KW-0012">Acyltransferase</keyword>
<dbReference type="InterPro" id="IPR043138">
    <property type="entry name" value="GGT_lsub"/>
</dbReference>
<accession>A0A212RUV2</accession>
<feature type="binding site" evidence="10">
    <location>
        <begin position="430"/>
        <end position="431"/>
    </location>
    <ligand>
        <name>L-glutamate</name>
        <dbReference type="ChEBI" id="CHEBI:29985"/>
    </ligand>
</feature>
<comment type="catalytic activity">
    <reaction evidence="2 11">
        <text>glutathione + H2O = L-cysteinylglycine + L-glutamate</text>
        <dbReference type="Rhea" id="RHEA:28807"/>
        <dbReference type="ChEBI" id="CHEBI:15377"/>
        <dbReference type="ChEBI" id="CHEBI:29985"/>
        <dbReference type="ChEBI" id="CHEBI:57925"/>
        <dbReference type="ChEBI" id="CHEBI:61694"/>
        <dbReference type="EC" id="3.4.19.13"/>
    </reaction>
</comment>
<feature type="active site" description="Nucleophile" evidence="9">
    <location>
        <position position="369"/>
    </location>
</feature>
<dbReference type="Gene3D" id="1.10.246.130">
    <property type="match status" value="1"/>
</dbReference>
<protein>
    <recommendedName>
        <fullName evidence="11">Glutathione hydrolase proenzyme</fullName>
        <ecNumber evidence="11">2.3.2.2</ecNumber>
        <ecNumber evidence="11">3.4.19.13</ecNumber>
    </recommendedName>
    <component>
        <recommendedName>
            <fullName evidence="11">Glutathione hydrolase large chain</fullName>
        </recommendedName>
    </component>
    <component>
        <recommendedName>
            <fullName evidence="11">Glutathione hydrolase small chain</fullName>
        </recommendedName>
    </component>
</protein>
<evidence type="ECO:0000256" key="1">
    <source>
        <dbReference type="ARBA" id="ARBA00001049"/>
    </source>
</evidence>
<dbReference type="AlphaFoldDB" id="A0A212RUV2"/>
<comment type="catalytic activity">
    <reaction evidence="1 11">
        <text>an S-substituted glutathione + H2O = an S-substituted L-cysteinylglycine + L-glutamate</text>
        <dbReference type="Rhea" id="RHEA:59468"/>
        <dbReference type="ChEBI" id="CHEBI:15377"/>
        <dbReference type="ChEBI" id="CHEBI:29985"/>
        <dbReference type="ChEBI" id="CHEBI:90779"/>
        <dbReference type="ChEBI" id="CHEBI:143103"/>
        <dbReference type="EC" id="3.4.19.13"/>
    </reaction>
</comment>
<name>A0A212RUV2_9PROT</name>
<dbReference type="GO" id="GO:0006750">
    <property type="term" value="P:glutathione biosynthetic process"/>
    <property type="evidence" value="ECO:0007669"/>
    <property type="project" value="UniProtKB-KW"/>
</dbReference>
<comment type="similarity">
    <text evidence="3 11">Belongs to the gamma-glutamyltransferase family.</text>
</comment>
<evidence type="ECO:0000256" key="11">
    <source>
        <dbReference type="RuleBase" id="RU368036"/>
    </source>
</evidence>
<feature type="binding site" evidence="10">
    <location>
        <begin position="387"/>
        <end position="389"/>
    </location>
    <ligand>
        <name>L-glutamate</name>
        <dbReference type="ChEBI" id="CHEBI:29985"/>
    </ligand>
</feature>
<dbReference type="EC" id="3.4.19.13" evidence="11"/>
<dbReference type="Pfam" id="PF01019">
    <property type="entry name" value="G_glu_transpept"/>
    <property type="match status" value="1"/>
</dbReference>
<dbReference type="InterPro" id="IPR043137">
    <property type="entry name" value="GGT_ssub_C"/>
</dbReference>
<dbReference type="SUPFAM" id="SSF56235">
    <property type="entry name" value="N-terminal nucleophile aminohydrolases (Ntn hydrolases)"/>
    <property type="match status" value="1"/>
</dbReference>
<organism evidence="12 13">
    <name type="scientific">Arboricoccus pini</name>
    <dbReference type="NCBI Taxonomy" id="1963835"/>
    <lineage>
        <taxon>Bacteria</taxon>
        <taxon>Pseudomonadati</taxon>
        <taxon>Pseudomonadota</taxon>
        <taxon>Alphaproteobacteria</taxon>
        <taxon>Geminicoccales</taxon>
        <taxon>Geminicoccaceae</taxon>
        <taxon>Arboricoccus</taxon>
    </lineage>
</organism>
<evidence type="ECO:0000313" key="13">
    <source>
        <dbReference type="Proteomes" id="UP000197065"/>
    </source>
</evidence>
<keyword evidence="13" id="KW-1185">Reference proteome</keyword>
<sequence length="569" mass="59333">MSVGLSAKDWRSSSPVEFVCEKRPAMAAGGMVVTNHPLASAAGAEILLAGGNAVDASVAAMFVLSVVEPMMVGIVGGGVAHLRLAEGSHHIVDALSTAPLAATPDSFTPLADHGPDYMQVEGQRNSLGAASVATPGNLKGWCEMAARYGTLPLADLVDPAIRVARRGFRISPYLAGAIREAARELALDPAIAALLLPGGKPLSAGDRLVMGDLGESLKLIASMGPGALHGGPLGDALVEAIQAKGGLLRRQDLLTYRTVARQPITGSYRGFKIIGPPPPASSGVHIVQMLNVLEQFDVAAMGFGTPAGLELLIQVMQLAFADRRTFSGDPDFVDVPVERLTGKTYARECAQKLRNLPASAPSLKESRDTTHLTIADKDGNVVAATHTINSLFGARFVVPGTGIIPNNYMSNFDPHPGKALSIAPGKRVPTSMAPMMVLKDDRLHLALGLPGGTRIFTSALQAILNILDHGMTPQDAVEAPRVWTEGSEVEIERGFECSAGPLRAVGHDVRVMPHVGGGMNLVSLAADGMMTGAACWRADGTAIGIGGGQARPGVRFWPDRAPAEADDGE</sequence>
<feature type="binding site" evidence="10">
    <location>
        <position position="452"/>
    </location>
    <ligand>
        <name>L-glutamate</name>
        <dbReference type="ChEBI" id="CHEBI:29985"/>
    </ligand>
</feature>
<keyword evidence="4 11" id="KW-0808">Transferase</keyword>
<dbReference type="Proteomes" id="UP000197065">
    <property type="component" value="Unassembled WGS sequence"/>
</dbReference>
<proteinExistence type="inferred from homology"/>
<dbReference type="PRINTS" id="PR01210">
    <property type="entry name" value="GGTRANSPTASE"/>
</dbReference>
<evidence type="ECO:0000256" key="8">
    <source>
        <dbReference type="ARBA" id="ARBA00047417"/>
    </source>
</evidence>
<dbReference type="EC" id="2.3.2.2" evidence="11"/>
<evidence type="ECO:0000256" key="2">
    <source>
        <dbReference type="ARBA" id="ARBA00001089"/>
    </source>
</evidence>
<dbReference type="GO" id="GO:0103068">
    <property type="term" value="F:leukotriene C4 gamma-glutamyl transferase activity"/>
    <property type="evidence" value="ECO:0007669"/>
    <property type="project" value="UniProtKB-EC"/>
</dbReference>
<comment type="catalytic activity">
    <reaction evidence="8 11">
        <text>an N-terminal (5-L-glutamyl)-[peptide] + an alpha-amino acid = 5-L-glutamyl amino acid + an N-terminal L-alpha-aminoacyl-[peptide]</text>
        <dbReference type="Rhea" id="RHEA:23904"/>
        <dbReference type="Rhea" id="RHEA-COMP:9780"/>
        <dbReference type="Rhea" id="RHEA-COMP:9795"/>
        <dbReference type="ChEBI" id="CHEBI:77644"/>
        <dbReference type="ChEBI" id="CHEBI:78597"/>
        <dbReference type="ChEBI" id="CHEBI:78599"/>
        <dbReference type="ChEBI" id="CHEBI:78608"/>
        <dbReference type="EC" id="2.3.2.2"/>
    </reaction>
</comment>
<evidence type="ECO:0000256" key="5">
    <source>
        <dbReference type="ARBA" id="ARBA00022801"/>
    </source>
</evidence>